<sequence length="165" mass="17979">MSLNFLDHQTESQAAHHSSPSSSIHELAGRSVLDCGGSAPFDRALSSDWAIMIDGFQKLAMESWLGIPIIYGIDAVHASNNVYGATIFPLMDADLAYRIGVTTALVVRASRAHYAFAPCATVCRDPRWGRCYESYSEDTEIVRKLTSIVSGLQGIPPRGHPNDLK</sequence>
<name>A0AAW1NCK3_SAPOF</name>
<accession>A0AAW1NCK3</accession>
<proteinExistence type="predicted"/>
<gene>
    <name evidence="3" type="ORF">RND81_01G030000</name>
</gene>
<dbReference type="Pfam" id="PF00933">
    <property type="entry name" value="Glyco_hydro_3"/>
    <property type="match status" value="1"/>
</dbReference>
<dbReference type="InterPro" id="IPR036962">
    <property type="entry name" value="Glyco_hydro_3_N_sf"/>
</dbReference>
<dbReference type="PANTHER" id="PTHR30620:SF33">
    <property type="entry name" value="BETA-D-GLUCAN EXOHYDROLASE-LIKE PROTEIN-RELATED"/>
    <property type="match status" value="1"/>
</dbReference>
<dbReference type="SUPFAM" id="SSF51445">
    <property type="entry name" value="(Trans)glycosidases"/>
    <property type="match status" value="1"/>
</dbReference>
<keyword evidence="4" id="KW-1185">Reference proteome</keyword>
<evidence type="ECO:0000313" key="4">
    <source>
        <dbReference type="Proteomes" id="UP001443914"/>
    </source>
</evidence>
<organism evidence="3 4">
    <name type="scientific">Saponaria officinalis</name>
    <name type="common">Common soapwort</name>
    <name type="synonym">Lychnis saponaria</name>
    <dbReference type="NCBI Taxonomy" id="3572"/>
    <lineage>
        <taxon>Eukaryota</taxon>
        <taxon>Viridiplantae</taxon>
        <taxon>Streptophyta</taxon>
        <taxon>Embryophyta</taxon>
        <taxon>Tracheophyta</taxon>
        <taxon>Spermatophyta</taxon>
        <taxon>Magnoliopsida</taxon>
        <taxon>eudicotyledons</taxon>
        <taxon>Gunneridae</taxon>
        <taxon>Pentapetalae</taxon>
        <taxon>Caryophyllales</taxon>
        <taxon>Caryophyllaceae</taxon>
        <taxon>Caryophylleae</taxon>
        <taxon>Saponaria</taxon>
    </lineage>
</organism>
<comment type="caution">
    <text evidence="3">The sequence shown here is derived from an EMBL/GenBank/DDBJ whole genome shotgun (WGS) entry which is preliminary data.</text>
</comment>
<keyword evidence="1" id="KW-0378">Hydrolase</keyword>
<dbReference type="InterPro" id="IPR051915">
    <property type="entry name" value="Cellulose_Degrad_GH3"/>
</dbReference>
<dbReference type="GO" id="GO:0009251">
    <property type="term" value="P:glucan catabolic process"/>
    <property type="evidence" value="ECO:0007669"/>
    <property type="project" value="TreeGrafter"/>
</dbReference>
<dbReference type="EMBL" id="JBDFQZ010000001">
    <property type="protein sequence ID" value="KAK9755503.1"/>
    <property type="molecule type" value="Genomic_DNA"/>
</dbReference>
<evidence type="ECO:0000259" key="2">
    <source>
        <dbReference type="Pfam" id="PF00933"/>
    </source>
</evidence>
<dbReference type="PANTHER" id="PTHR30620">
    <property type="entry name" value="PERIPLASMIC BETA-GLUCOSIDASE-RELATED"/>
    <property type="match status" value="1"/>
</dbReference>
<dbReference type="InterPro" id="IPR017853">
    <property type="entry name" value="GH"/>
</dbReference>
<dbReference type="GO" id="GO:0008422">
    <property type="term" value="F:beta-glucosidase activity"/>
    <property type="evidence" value="ECO:0007669"/>
    <property type="project" value="TreeGrafter"/>
</dbReference>
<dbReference type="AlphaFoldDB" id="A0AAW1NCK3"/>
<reference evidence="3" key="1">
    <citation type="submission" date="2024-03" db="EMBL/GenBank/DDBJ databases">
        <title>WGS assembly of Saponaria officinalis var. Norfolk2.</title>
        <authorList>
            <person name="Jenkins J."/>
            <person name="Shu S."/>
            <person name="Grimwood J."/>
            <person name="Barry K."/>
            <person name="Goodstein D."/>
            <person name="Schmutz J."/>
            <person name="Leebens-Mack J."/>
            <person name="Osbourn A."/>
        </authorList>
    </citation>
    <scope>NUCLEOTIDE SEQUENCE [LARGE SCALE GENOMIC DNA]</scope>
    <source>
        <strain evidence="3">JIC</strain>
    </source>
</reference>
<evidence type="ECO:0000256" key="1">
    <source>
        <dbReference type="ARBA" id="ARBA00022801"/>
    </source>
</evidence>
<feature type="domain" description="Glycoside hydrolase family 3 N-terminal" evidence="2">
    <location>
        <begin position="53"/>
        <end position="154"/>
    </location>
</feature>
<dbReference type="InterPro" id="IPR001764">
    <property type="entry name" value="Glyco_hydro_3_N"/>
</dbReference>
<dbReference type="Gene3D" id="3.20.20.300">
    <property type="entry name" value="Glycoside hydrolase, family 3, N-terminal domain"/>
    <property type="match status" value="1"/>
</dbReference>
<evidence type="ECO:0000313" key="3">
    <source>
        <dbReference type="EMBL" id="KAK9755503.1"/>
    </source>
</evidence>
<dbReference type="Proteomes" id="UP001443914">
    <property type="component" value="Unassembled WGS sequence"/>
</dbReference>
<protein>
    <recommendedName>
        <fullName evidence="2">Glycoside hydrolase family 3 N-terminal domain-containing protein</fullName>
    </recommendedName>
</protein>